<keyword evidence="2" id="KW-1185">Reference proteome</keyword>
<reference evidence="1 2" key="1">
    <citation type="submission" date="2020-11" db="EMBL/GenBank/DDBJ databases">
        <title>Draft genome sequencing of a Lachnospiraceae strain isolated from anoxic soil subjected to BSD treatment.</title>
        <authorList>
            <person name="Uek A."/>
            <person name="Tonouchi A."/>
        </authorList>
    </citation>
    <scope>NUCLEOTIDE SEQUENCE [LARGE SCALE GENOMIC DNA]</scope>
    <source>
        <strain evidence="1 2">TB5</strain>
    </source>
</reference>
<name>A0A7R7EQ35_9FIRM</name>
<dbReference type="SUPFAM" id="SSF53254">
    <property type="entry name" value="Phosphoglycerate mutase-like"/>
    <property type="match status" value="1"/>
</dbReference>
<dbReference type="PANTHER" id="PTHR48100:SF1">
    <property type="entry name" value="HISTIDINE PHOSPHATASE FAMILY PROTEIN-RELATED"/>
    <property type="match status" value="1"/>
</dbReference>
<dbReference type="InterPro" id="IPR029033">
    <property type="entry name" value="His_PPase_superfam"/>
</dbReference>
<sequence>MLTIHLIRHGKTYGNTLYRYIGSTDEPLCEEGISQLKNNPYPPCEALYISPMLRCRQTAALIYPLLIPMIVEDLRECDFGDFENKNYEELKDNKDYSDWVLSNAVLPFPNGESKEIFTKRTLLGFGEVINDAIRHHYKTISLVVHGGTIMSVLWSYATIPKDYYDWSVKNGEGFVTKLLESSYHNGVLQLQVLDTITKG</sequence>
<evidence type="ECO:0000313" key="2">
    <source>
        <dbReference type="Proteomes" id="UP000595897"/>
    </source>
</evidence>
<dbReference type="AlphaFoldDB" id="A0A7R7EQ35"/>
<dbReference type="CDD" id="cd07067">
    <property type="entry name" value="HP_PGM_like"/>
    <property type="match status" value="1"/>
</dbReference>
<gene>
    <name evidence="1" type="ORF">bsdtb5_42590</name>
</gene>
<dbReference type="SMART" id="SM00855">
    <property type="entry name" value="PGAM"/>
    <property type="match status" value="1"/>
</dbReference>
<dbReference type="GO" id="GO:0016791">
    <property type="term" value="F:phosphatase activity"/>
    <property type="evidence" value="ECO:0007669"/>
    <property type="project" value="TreeGrafter"/>
</dbReference>
<dbReference type="Proteomes" id="UP000595897">
    <property type="component" value="Chromosome"/>
</dbReference>
<protein>
    <recommendedName>
        <fullName evidence="3">Histidine phosphatase family protein</fullName>
    </recommendedName>
</protein>
<dbReference type="GO" id="GO:0005737">
    <property type="term" value="C:cytoplasm"/>
    <property type="evidence" value="ECO:0007669"/>
    <property type="project" value="TreeGrafter"/>
</dbReference>
<dbReference type="EMBL" id="AP024169">
    <property type="protein sequence ID" value="BCN32964.1"/>
    <property type="molecule type" value="Genomic_DNA"/>
</dbReference>
<proteinExistence type="predicted"/>
<dbReference type="Pfam" id="PF00300">
    <property type="entry name" value="His_Phos_1"/>
    <property type="match status" value="1"/>
</dbReference>
<dbReference type="Gene3D" id="3.40.50.1240">
    <property type="entry name" value="Phosphoglycerate mutase-like"/>
    <property type="match status" value="1"/>
</dbReference>
<dbReference type="PANTHER" id="PTHR48100">
    <property type="entry name" value="BROAD-SPECIFICITY PHOSPHATASE YOR283W-RELATED"/>
    <property type="match status" value="1"/>
</dbReference>
<dbReference type="KEGG" id="ahb:bsdtb5_42590"/>
<dbReference type="RefSeq" id="WP_271713959.1">
    <property type="nucleotide sequence ID" value="NZ_AP024169.1"/>
</dbReference>
<evidence type="ECO:0008006" key="3">
    <source>
        <dbReference type="Google" id="ProtNLM"/>
    </source>
</evidence>
<accession>A0A7R7EQ35</accession>
<dbReference type="InterPro" id="IPR013078">
    <property type="entry name" value="His_Pase_superF_clade-1"/>
</dbReference>
<organism evidence="1 2">
    <name type="scientific">Anaeromicropila herbilytica</name>
    <dbReference type="NCBI Taxonomy" id="2785025"/>
    <lineage>
        <taxon>Bacteria</taxon>
        <taxon>Bacillati</taxon>
        <taxon>Bacillota</taxon>
        <taxon>Clostridia</taxon>
        <taxon>Lachnospirales</taxon>
        <taxon>Lachnospiraceae</taxon>
        <taxon>Anaeromicropila</taxon>
    </lineage>
</organism>
<dbReference type="InterPro" id="IPR050275">
    <property type="entry name" value="PGM_Phosphatase"/>
</dbReference>
<evidence type="ECO:0000313" key="1">
    <source>
        <dbReference type="EMBL" id="BCN32964.1"/>
    </source>
</evidence>